<dbReference type="InterPro" id="IPR008754">
    <property type="entry name" value="Peptidase_M43"/>
</dbReference>
<evidence type="ECO:0000313" key="11">
    <source>
        <dbReference type="EMBL" id="OJJ59236.1"/>
    </source>
</evidence>
<sequence>MRFLPILLSFGALAAARCGTGRASPEQRSYHQYLHDKEAREAHQPATRDVFDVQIDTYIHIINGNTTVNHTMIPQRINEQMAVLNKHYDPTGFSFRLIDVDYTYNASWVNITEGSPEELAMKSSLRRGDFMSANLYFAHLGDDMLGVATFPDVKDPNKFKLDGAMVHLSTLPGGKKPFDLGITAVHELGHWLNLLHTFEPAEDADVDDPTAGCRGPGDLIFDTPAEGSSAEGCPRFRDTCSGRNETMNTASMPGPDPVHNFMDYTDDRCLTEFTRGQIVRMQNSWELRQNYTPGIAGRRASPRSGWNH</sequence>
<dbReference type="GO" id="GO:0046872">
    <property type="term" value="F:metal ion binding"/>
    <property type="evidence" value="ECO:0007669"/>
    <property type="project" value="UniProtKB-KW"/>
</dbReference>
<keyword evidence="5" id="KW-0378">Hydrolase</keyword>
<accession>A0A1L9TIH6</accession>
<evidence type="ECO:0000256" key="8">
    <source>
        <dbReference type="ARBA" id="ARBA00023157"/>
    </source>
</evidence>
<comment type="similarity">
    <text evidence="1">Belongs to the peptidase M43B family.</text>
</comment>
<dbReference type="VEuPathDB" id="FungiDB:ASPSYDRAFT_45665"/>
<dbReference type="OrthoDB" id="536211at2759"/>
<keyword evidence="4 9" id="KW-0732">Signal</keyword>
<dbReference type="PANTHER" id="PTHR47466">
    <property type="match status" value="1"/>
</dbReference>
<keyword evidence="8" id="KW-1015">Disulfide bond</keyword>
<keyword evidence="12" id="KW-1185">Reference proteome</keyword>
<evidence type="ECO:0000256" key="5">
    <source>
        <dbReference type="ARBA" id="ARBA00022801"/>
    </source>
</evidence>
<dbReference type="GO" id="GO:0006508">
    <property type="term" value="P:proteolysis"/>
    <property type="evidence" value="ECO:0007669"/>
    <property type="project" value="UniProtKB-KW"/>
</dbReference>
<dbReference type="AlphaFoldDB" id="A0A1L9TIH6"/>
<dbReference type="RefSeq" id="XP_040703042.1">
    <property type="nucleotide sequence ID" value="XM_040847089.1"/>
</dbReference>
<keyword evidence="2" id="KW-0645">Protease</keyword>
<feature type="signal peptide" evidence="9">
    <location>
        <begin position="1"/>
        <end position="23"/>
    </location>
</feature>
<proteinExistence type="inferred from homology"/>
<evidence type="ECO:0000256" key="4">
    <source>
        <dbReference type="ARBA" id="ARBA00022729"/>
    </source>
</evidence>
<dbReference type="STRING" id="1036612.A0A1L9TIH6"/>
<dbReference type="SUPFAM" id="SSF55486">
    <property type="entry name" value="Metalloproteases ('zincins'), catalytic domain"/>
    <property type="match status" value="1"/>
</dbReference>
<protein>
    <recommendedName>
        <fullName evidence="10">Peptidase M43 pregnancy-associated plasma-A domain-containing protein</fullName>
    </recommendedName>
</protein>
<dbReference type="InterPro" id="IPR024079">
    <property type="entry name" value="MetalloPept_cat_dom_sf"/>
</dbReference>
<dbReference type="EMBL" id="KV878586">
    <property type="protein sequence ID" value="OJJ59236.1"/>
    <property type="molecule type" value="Genomic_DNA"/>
</dbReference>
<dbReference type="PANTHER" id="PTHR47466:SF1">
    <property type="entry name" value="METALLOPROTEASE MEP1 (AFU_ORTHOLOGUE AFUA_1G07730)-RELATED"/>
    <property type="match status" value="1"/>
</dbReference>
<feature type="chain" id="PRO_5012792808" description="Peptidase M43 pregnancy-associated plasma-A domain-containing protein" evidence="9">
    <location>
        <begin position="24"/>
        <end position="308"/>
    </location>
</feature>
<evidence type="ECO:0000256" key="7">
    <source>
        <dbReference type="ARBA" id="ARBA00023049"/>
    </source>
</evidence>
<evidence type="ECO:0000256" key="2">
    <source>
        <dbReference type="ARBA" id="ARBA00022670"/>
    </source>
</evidence>
<keyword evidence="6" id="KW-0862">Zinc</keyword>
<evidence type="ECO:0000256" key="6">
    <source>
        <dbReference type="ARBA" id="ARBA00022833"/>
    </source>
</evidence>
<dbReference type="Pfam" id="PF05572">
    <property type="entry name" value="Peptidase_M43"/>
    <property type="match status" value="1"/>
</dbReference>
<keyword evidence="3" id="KW-0479">Metal-binding</keyword>
<keyword evidence="7" id="KW-0482">Metalloprotease</keyword>
<dbReference type="Gene3D" id="3.40.390.10">
    <property type="entry name" value="Collagenase (Catalytic Domain)"/>
    <property type="match status" value="1"/>
</dbReference>
<dbReference type="CDD" id="cd04275">
    <property type="entry name" value="ZnMc_pappalysin_like"/>
    <property type="match status" value="1"/>
</dbReference>
<evidence type="ECO:0000259" key="10">
    <source>
        <dbReference type="Pfam" id="PF05572"/>
    </source>
</evidence>
<feature type="domain" description="Peptidase M43 pregnancy-associated plasma-A" evidence="10">
    <location>
        <begin position="182"/>
        <end position="284"/>
    </location>
</feature>
<gene>
    <name evidence="11" type="ORF">ASPSYDRAFT_45665</name>
</gene>
<evidence type="ECO:0000256" key="9">
    <source>
        <dbReference type="SAM" id="SignalP"/>
    </source>
</evidence>
<reference evidence="12" key="1">
    <citation type="journal article" date="2017" name="Genome Biol.">
        <title>Comparative genomics reveals high biological diversity and specific adaptations in the industrially and medically important fungal genus Aspergillus.</title>
        <authorList>
            <person name="de Vries R.P."/>
            <person name="Riley R."/>
            <person name="Wiebenga A."/>
            <person name="Aguilar-Osorio G."/>
            <person name="Amillis S."/>
            <person name="Uchima C.A."/>
            <person name="Anderluh G."/>
            <person name="Asadollahi M."/>
            <person name="Askin M."/>
            <person name="Barry K."/>
            <person name="Battaglia E."/>
            <person name="Bayram O."/>
            <person name="Benocci T."/>
            <person name="Braus-Stromeyer S.A."/>
            <person name="Caldana C."/>
            <person name="Canovas D."/>
            <person name="Cerqueira G.C."/>
            <person name="Chen F."/>
            <person name="Chen W."/>
            <person name="Choi C."/>
            <person name="Clum A."/>
            <person name="Dos Santos R.A."/>
            <person name="Damasio A.R."/>
            <person name="Diallinas G."/>
            <person name="Emri T."/>
            <person name="Fekete E."/>
            <person name="Flipphi M."/>
            <person name="Freyberg S."/>
            <person name="Gallo A."/>
            <person name="Gournas C."/>
            <person name="Habgood R."/>
            <person name="Hainaut M."/>
            <person name="Harispe M.L."/>
            <person name="Henrissat B."/>
            <person name="Hilden K.S."/>
            <person name="Hope R."/>
            <person name="Hossain A."/>
            <person name="Karabika E."/>
            <person name="Karaffa L."/>
            <person name="Karanyi Z."/>
            <person name="Krasevec N."/>
            <person name="Kuo A."/>
            <person name="Kusch H."/>
            <person name="LaButti K."/>
            <person name="Lagendijk E.L."/>
            <person name="Lapidus A."/>
            <person name="Levasseur A."/>
            <person name="Lindquist E."/>
            <person name="Lipzen A."/>
            <person name="Logrieco A.F."/>
            <person name="MacCabe A."/>
            <person name="Maekelae M.R."/>
            <person name="Malavazi I."/>
            <person name="Melin P."/>
            <person name="Meyer V."/>
            <person name="Mielnichuk N."/>
            <person name="Miskei M."/>
            <person name="Molnar A.P."/>
            <person name="Mule G."/>
            <person name="Ngan C.Y."/>
            <person name="Orejas M."/>
            <person name="Orosz E."/>
            <person name="Ouedraogo J.P."/>
            <person name="Overkamp K.M."/>
            <person name="Park H.-S."/>
            <person name="Perrone G."/>
            <person name="Piumi F."/>
            <person name="Punt P.J."/>
            <person name="Ram A.F."/>
            <person name="Ramon A."/>
            <person name="Rauscher S."/>
            <person name="Record E."/>
            <person name="Riano-Pachon D.M."/>
            <person name="Robert V."/>
            <person name="Roehrig J."/>
            <person name="Ruller R."/>
            <person name="Salamov A."/>
            <person name="Salih N.S."/>
            <person name="Samson R.A."/>
            <person name="Sandor E."/>
            <person name="Sanguinetti M."/>
            <person name="Schuetze T."/>
            <person name="Sepcic K."/>
            <person name="Shelest E."/>
            <person name="Sherlock G."/>
            <person name="Sophianopoulou V."/>
            <person name="Squina F.M."/>
            <person name="Sun H."/>
            <person name="Susca A."/>
            <person name="Todd R.B."/>
            <person name="Tsang A."/>
            <person name="Unkles S.E."/>
            <person name="van de Wiele N."/>
            <person name="van Rossen-Uffink D."/>
            <person name="Oliveira J.V."/>
            <person name="Vesth T.C."/>
            <person name="Visser J."/>
            <person name="Yu J.-H."/>
            <person name="Zhou M."/>
            <person name="Andersen M.R."/>
            <person name="Archer D.B."/>
            <person name="Baker S.E."/>
            <person name="Benoit I."/>
            <person name="Brakhage A.A."/>
            <person name="Braus G.H."/>
            <person name="Fischer R."/>
            <person name="Frisvad J.C."/>
            <person name="Goldman G.H."/>
            <person name="Houbraken J."/>
            <person name="Oakley B."/>
            <person name="Pocsi I."/>
            <person name="Scazzocchio C."/>
            <person name="Seiboth B."/>
            <person name="vanKuyk P.A."/>
            <person name="Wortman J."/>
            <person name="Dyer P.S."/>
            <person name="Grigoriev I.V."/>
        </authorList>
    </citation>
    <scope>NUCLEOTIDE SEQUENCE [LARGE SCALE GENOMIC DNA]</scope>
    <source>
        <strain evidence="12">CBS 593.65</strain>
    </source>
</reference>
<dbReference type="GeneID" id="63763162"/>
<evidence type="ECO:0000256" key="3">
    <source>
        <dbReference type="ARBA" id="ARBA00022723"/>
    </source>
</evidence>
<organism evidence="11 12">
    <name type="scientific">Aspergillus sydowii CBS 593.65</name>
    <dbReference type="NCBI Taxonomy" id="1036612"/>
    <lineage>
        <taxon>Eukaryota</taxon>
        <taxon>Fungi</taxon>
        <taxon>Dikarya</taxon>
        <taxon>Ascomycota</taxon>
        <taxon>Pezizomycotina</taxon>
        <taxon>Eurotiomycetes</taxon>
        <taxon>Eurotiomycetidae</taxon>
        <taxon>Eurotiales</taxon>
        <taxon>Aspergillaceae</taxon>
        <taxon>Aspergillus</taxon>
        <taxon>Aspergillus subgen. Nidulantes</taxon>
    </lineage>
</organism>
<evidence type="ECO:0000313" key="12">
    <source>
        <dbReference type="Proteomes" id="UP000184356"/>
    </source>
</evidence>
<dbReference type="GO" id="GO:0008237">
    <property type="term" value="F:metallopeptidase activity"/>
    <property type="evidence" value="ECO:0007669"/>
    <property type="project" value="UniProtKB-KW"/>
</dbReference>
<name>A0A1L9TIH6_9EURO</name>
<dbReference type="Proteomes" id="UP000184356">
    <property type="component" value="Unassembled WGS sequence"/>
</dbReference>
<evidence type="ECO:0000256" key="1">
    <source>
        <dbReference type="ARBA" id="ARBA00008721"/>
    </source>
</evidence>